<protein>
    <recommendedName>
        <fullName evidence="3">Glucose-methanol-choline oxidoreductase C-terminal domain-containing protein</fullName>
    </recommendedName>
</protein>
<name>A0A1B6MEI6_9HEMI</name>
<dbReference type="Pfam" id="PF05199">
    <property type="entry name" value="GMC_oxred_C"/>
    <property type="match status" value="1"/>
</dbReference>
<dbReference type="Gene3D" id="3.50.50.60">
    <property type="entry name" value="FAD/NAD(P)-binding domain"/>
    <property type="match status" value="1"/>
</dbReference>
<evidence type="ECO:0000256" key="1">
    <source>
        <dbReference type="ARBA" id="ARBA00010790"/>
    </source>
</evidence>
<dbReference type="InterPro" id="IPR036188">
    <property type="entry name" value="FAD/NAD-bd_sf"/>
</dbReference>
<feature type="domain" description="Glucose-methanol-choline oxidoreductase C-terminal" evidence="3">
    <location>
        <begin position="5"/>
        <end position="76"/>
    </location>
</feature>
<organism evidence="4">
    <name type="scientific">Graphocephala atropunctata</name>
    <dbReference type="NCBI Taxonomy" id="36148"/>
    <lineage>
        <taxon>Eukaryota</taxon>
        <taxon>Metazoa</taxon>
        <taxon>Ecdysozoa</taxon>
        <taxon>Arthropoda</taxon>
        <taxon>Hexapoda</taxon>
        <taxon>Insecta</taxon>
        <taxon>Pterygota</taxon>
        <taxon>Neoptera</taxon>
        <taxon>Paraneoptera</taxon>
        <taxon>Hemiptera</taxon>
        <taxon>Auchenorrhyncha</taxon>
        <taxon>Membracoidea</taxon>
        <taxon>Cicadellidae</taxon>
        <taxon>Cicadellinae</taxon>
        <taxon>Cicadellini</taxon>
        <taxon>Graphocephala</taxon>
    </lineage>
</organism>
<dbReference type="PANTHER" id="PTHR11552:SF227">
    <property type="entry name" value="GLUCOSE DEHYDROGENASE [FAD, QUINONE]-LIKE PROTEIN"/>
    <property type="match status" value="1"/>
</dbReference>
<dbReference type="PANTHER" id="PTHR11552">
    <property type="entry name" value="GLUCOSE-METHANOL-CHOLINE GMC OXIDOREDUCTASE"/>
    <property type="match status" value="1"/>
</dbReference>
<sequence>HLEFLSDDYWECQVRWYTMTIYHPVGTCKMGHNKDPEAVVDAQLRVYGVSNLRVVDASIMPTIVSGNTNAPVIMIGEKAADMIKGFWNHYTPVLREENPTVEAPDPDPELGAFLTADQAGTEMEEILGAEPEDSLSVLFVEPTTHEGEISKRDLDEMFLAVQDETIRKLDETLGGAQHDTGFYGQDTHEQKGKPGKKLKSSETTRFF</sequence>
<evidence type="ECO:0000256" key="2">
    <source>
        <dbReference type="SAM" id="MobiDB-lite"/>
    </source>
</evidence>
<accession>A0A1B6MEI6</accession>
<feature type="region of interest" description="Disordered" evidence="2">
    <location>
        <begin position="175"/>
        <end position="207"/>
    </location>
</feature>
<comment type="similarity">
    <text evidence="1">Belongs to the GMC oxidoreductase family.</text>
</comment>
<dbReference type="InterPro" id="IPR007867">
    <property type="entry name" value="GMC_OxRtase_C"/>
</dbReference>
<gene>
    <name evidence="4" type="ORF">g.10026</name>
</gene>
<dbReference type="Gene3D" id="3.30.560.10">
    <property type="entry name" value="Glucose Oxidase, domain 3"/>
    <property type="match status" value="1"/>
</dbReference>
<evidence type="ECO:0000259" key="3">
    <source>
        <dbReference type="Pfam" id="PF05199"/>
    </source>
</evidence>
<dbReference type="GO" id="GO:0050660">
    <property type="term" value="F:flavin adenine dinucleotide binding"/>
    <property type="evidence" value="ECO:0007669"/>
    <property type="project" value="InterPro"/>
</dbReference>
<proteinExistence type="inferred from homology"/>
<dbReference type="EMBL" id="GEBQ01005678">
    <property type="protein sequence ID" value="JAT34299.1"/>
    <property type="molecule type" value="Transcribed_RNA"/>
</dbReference>
<evidence type="ECO:0000313" key="4">
    <source>
        <dbReference type="EMBL" id="JAT34299.1"/>
    </source>
</evidence>
<dbReference type="InterPro" id="IPR012132">
    <property type="entry name" value="GMC_OxRdtase"/>
</dbReference>
<dbReference type="GO" id="GO:0016614">
    <property type="term" value="F:oxidoreductase activity, acting on CH-OH group of donors"/>
    <property type="evidence" value="ECO:0007669"/>
    <property type="project" value="InterPro"/>
</dbReference>
<feature type="non-terminal residue" evidence="4">
    <location>
        <position position="1"/>
    </location>
</feature>
<dbReference type="SUPFAM" id="SSF54373">
    <property type="entry name" value="FAD-linked reductases, C-terminal domain"/>
    <property type="match status" value="1"/>
</dbReference>
<dbReference type="SUPFAM" id="SSF51905">
    <property type="entry name" value="FAD/NAD(P)-binding domain"/>
    <property type="match status" value="1"/>
</dbReference>
<reference evidence="4" key="1">
    <citation type="submission" date="2015-11" db="EMBL/GenBank/DDBJ databases">
        <title>De novo transcriptome assembly of four potential Pierce s Disease insect vectors from Arizona vineyards.</title>
        <authorList>
            <person name="Tassone E.E."/>
        </authorList>
    </citation>
    <scope>NUCLEOTIDE SEQUENCE</scope>
</reference>
<dbReference type="AlphaFoldDB" id="A0A1B6MEI6"/>